<evidence type="ECO:0000256" key="6">
    <source>
        <dbReference type="SAM" id="Phobius"/>
    </source>
</evidence>
<evidence type="ECO:0000256" key="3">
    <source>
        <dbReference type="ARBA" id="ARBA00022692"/>
    </source>
</evidence>
<feature type="transmembrane region" description="Helical" evidence="6">
    <location>
        <begin position="399"/>
        <end position="423"/>
    </location>
</feature>
<evidence type="ECO:0000256" key="2">
    <source>
        <dbReference type="ARBA" id="ARBA00022448"/>
    </source>
</evidence>
<accession>A0ABR2J7Z1</accession>
<evidence type="ECO:0000256" key="4">
    <source>
        <dbReference type="ARBA" id="ARBA00022989"/>
    </source>
</evidence>
<feature type="transmembrane region" description="Helical" evidence="6">
    <location>
        <begin position="200"/>
        <end position="220"/>
    </location>
</feature>
<dbReference type="PANTHER" id="PTHR23502">
    <property type="entry name" value="MAJOR FACILITATOR SUPERFAMILY"/>
    <property type="match status" value="1"/>
</dbReference>
<feature type="transmembrane region" description="Helical" evidence="6">
    <location>
        <begin position="435"/>
        <end position="454"/>
    </location>
</feature>
<dbReference type="InterPro" id="IPR036259">
    <property type="entry name" value="MFS_trans_sf"/>
</dbReference>
<dbReference type="SUPFAM" id="SSF103473">
    <property type="entry name" value="MFS general substrate transporter"/>
    <property type="match status" value="1"/>
</dbReference>
<feature type="transmembrane region" description="Helical" evidence="6">
    <location>
        <begin position="374"/>
        <end position="393"/>
    </location>
</feature>
<dbReference type="InterPro" id="IPR011701">
    <property type="entry name" value="MFS"/>
</dbReference>
<dbReference type="Gene3D" id="1.20.1250.20">
    <property type="entry name" value="MFS general substrate transporter like domains"/>
    <property type="match status" value="1"/>
</dbReference>
<protein>
    <submittedName>
        <fullName evidence="7">Major facilitator superfamily transporter</fullName>
    </submittedName>
</protein>
<dbReference type="Pfam" id="PF07690">
    <property type="entry name" value="MFS_1"/>
    <property type="match status" value="1"/>
</dbReference>
<name>A0ABR2J7Z1_9PEZI</name>
<sequence length="500" mass="54812">MSVKALSPGENIPSEELRDQQDERYTAFTDLERWIIVAIVCFASLCSNLSAFIFLPALKLLADTFSVTVDQINLVLTVYMAVATVAPTLAGDAADVVGRRPTYLVTLGLFFISDIFLALAKSYEELLGLRVLQALGQSGIIVIGYGVVTDITTPADRGSFMSTVSFANMRKHVELPSITIAPSLGPILGGALSYAAGWRWIFWFLAAMAGPCLVLVILGLPETARSVVGNGSLQPPIYCRLPVLHPRFMRHWKVNLDTGSRGKRQVPNPLKSLKILLRRDNAVVVLALALMYTVYSCVVASLSTLFIEIYGLNQWQAGLVYLPFGVGGTFSTFVSGPLLNWAYRKARSRHDLMSSSRRDDDIDDFPIERARLNVMWAPVLVTLLCILAYGWALHERWHLAVPLALQFVVGFALQFNFSGFNTLISDINHAAPSAANASTALVRCALAALAVAYFENILGAINVGWTFTCIAGLCLTILGLFSIEYRRGTAWRMKGATWFS</sequence>
<feature type="transmembrane region" description="Helical" evidence="6">
    <location>
        <begin position="460"/>
        <end position="483"/>
    </location>
</feature>
<feature type="transmembrane region" description="Helical" evidence="6">
    <location>
        <begin position="319"/>
        <end position="343"/>
    </location>
</feature>
<dbReference type="Proteomes" id="UP001390339">
    <property type="component" value="Unassembled WGS sequence"/>
</dbReference>
<evidence type="ECO:0000313" key="8">
    <source>
        <dbReference type="Proteomes" id="UP001390339"/>
    </source>
</evidence>
<dbReference type="PANTHER" id="PTHR23502:SF51">
    <property type="entry name" value="QUINIDINE RESISTANCE PROTEIN 1-RELATED"/>
    <property type="match status" value="1"/>
</dbReference>
<gene>
    <name evidence="7" type="ORF">PGQ11_003989</name>
</gene>
<keyword evidence="5 6" id="KW-0472">Membrane</keyword>
<dbReference type="InterPro" id="IPR005829">
    <property type="entry name" value="Sugar_transporter_CS"/>
</dbReference>
<feature type="transmembrane region" description="Helical" evidence="6">
    <location>
        <begin position="72"/>
        <end position="90"/>
    </location>
</feature>
<evidence type="ECO:0000313" key="7">
    <source>
        <dbReference type="EMBL" id="KAK8873475.1"/>
    </source>
</evidence>
<dbReference type="PROSITE" id="PS00216">
    <property type="entry name" value="SUGAR_TRANSPORT_1"/>
    <property type="match status" value="1"/>
</dbReference>
<comment type="subcellular location">
    <subcellularLocation>
        <location evidence="1">Membrane</location>
        <topology evidence="1">Multi-pass membrane protein</topology>
    </subcellularLocation>
</comment>
<feature type="transmembrane region" description="Helical" evidence="6">
    <location>
        <begin position="282"/>
        <end position="307"/>
    </location>
</feature>
<keyword evidence="2" id="KW-0813">Transport</keyword>
<evidence type="ECO:0000256" key="5">
    <source>
        <dbReference type="ARBA" id="ARBA00023136"/>
    </source>
</evidence>
<keyword evidence="8" id="KW-1185">Reference proteome</keyword>
<feature type="transmembrane region" description="Helical" evidence="6">
    <location>
        <begin position="34"/>
        <end position="60"/>
    </location>
</feature>
<dbReference type="EMBL" id="JAPCWZ010000003">
    <property type="protein sequence ID" value="KAK8873475.1"/>
    <property type="molecule type" value="Genomic_DNA"/>
</dbReference>
<comment type="caution">
    <text evidence="7">The sequence shown here is derived from an EMBL/GenBank/DDBJ whole genome shotgun (WGS) entry which is preliminary data.</text>
</comment>
<organism evidence="7 8">
    <name type="scientific">Apiospora arundinis</name>
    <dbReference type="NCBI Taxonomy" id="335852"/>
    <lineage>
        <taxon>Eukaryota</taxon>
        <taxon>Fungi</taxon>
        <taxon>Dikarya</taxon>
        <taxon>Ascomycota</taxon>
        <taxon>Pezizomycotina</taxon>
        <taxon>Sordariomycetes</taxon>
        <taxon>Xylariomycetidae</taxon>
        <taxon>Amphisphaeriales</taxon>
        <taxon>Apiosporaceae</taxon>
        <taxon>Apiospora</taxon>
    </lineage>
</organism>
<feature type="transmembrane region" description="Helical" evidence="6">
    <location>
        <begin position="102"/>
        <end position="120"/>
    </location>
</feature>
<keyword evidence="3 6" id="KW-0812">Transmembrane</keyword>
<keyword evidence="4 6" id="KW-1133">Transmembrane helix</keyword>
<proteinExistence type="predicted"/>
<reference evidence="7 8" key="1">
    <citation type="journal article" date="2024" name="IMA Fungus">
        <title>Apiospora arundinis, a panoply of carbohydrate-active enzymes and secondary metabolites.</title>
        <authorList>
            <person name="Sorensen T."/>
            <person name="Petersen C."/>
            <person name="Muurmann A.T."/>
            <person name="Christiansen J.V."/>
            <person name="Brundto M.L."/>
            <person name="Overgaard C.K."/>
            <person name="Boysen A.T."/>
            <person name="Wollenberg R.D."/>
            <person name="Larsen T.O."/>
            <person name="Sorensen J.L."/>
            <person name="Nielsen K.L."/>
            <person name="Sondergaard T.E."/>
        </authorList>
    </citation>
    <scope>NUCLEOTIDE SEQUENCE [LARGE SCALE GENOMIC DNA]</scope>
    <source>
        <strain evidence="7 8">AAU 773</strain>
    </source>
</reference>
<evidence type="ECO:0000256" key="1">
    <source>
        <dbReference type="ARBA" id="ARBA00004141"/>
    </source>
</evidence>